<keyword evidence="2" id="KW-1185">Reference proteome</keyword>
<reference evidence="3" key="2">
    <citation type="submission" date="2020-04" db="EMBL/GenBank/DDBJ databases">
        <authorList>
            <consortium name="NCBI Genome Project"/>
        </authorList>
    </citation>
    <scope>NUCLEOTIDE SEQUENCE</scope>
    <source>
        <strain evidence="3">CBS 781.70</strain>
    </source>
</reference>
<evidence type="ECO:0000313" key="1">
    <source>
        <dbReference type="EMBL" id="KAF1811942.1"/>
    </source>
</evidence>
<evidence type="ECO:0000313" key="2">
    <source>
        <dbReference type="Proteomes" id="UP000504638"/>
    </source>
</evidence>
<gene>
    <name evidence="1 3" type="ORF">P152DRAFT_38394</name>
</gene>
<reference evidence="1 3" key="1">
    <citation type="submission" date="2020-01" db="EMBL/GenBank/DDBJ databases">
        <authorList>
            <consortium name="DOE Joint Genome Institute"/>
            <person name="Haridas S."/>
            <person name="Albert R."/>
            <person name="Binder M."/>
            <person name="Bloem J."/>
            <person name="Labutti K."/>
            <person name="Salamov A."/>
            <person name="Andreopoulos B."/>
            <person name="Baker S.E."/>
            <person name="Barry K."/>
            <person name="Bills G."/>
            <person name="Bluhm B.H."/>
            <person name="Cannon C."/>
            <person name="Castanera R."/>
            <person name="Culley D.E."/>
            <person name="Daum C."/>
            <person name="Ezra D."/>
            <person name="Gonzalez J.B."/>
            <person name="Henrissat B."/>
            <person name="Kuo A."/>
            <person name="Liang C."/>
            <person name="Lipzen A."/>
            <person name="Lutzoni F."/>
            <person name="Magnuson J."/>
            <person name="Mondo S."/>
            <person name="Nolan M."/>
            <person name="Ohm R."/>
            <person name="Pangilinan J."/>
            <person name="Park H.-J."/>
            <person name="Ramirez L."/>
            <person name="Alfaro M."/>
            <person name="Sun H."/>
            <person name="Tritt A."/>
            <person name="Yoshinaga Y."/>
            <person name="Zwiers L.-H."/>
            <person name="Turgeon B.G."/>
            <person name="Goodwin S.B."/>
            <person name="Spatafora J.W."/>
            <person name="Crous P.W."/>
            <person name="Grigoriev I.V."/>
        </authorList>
    </citation>
    <scope>NUCLEOTIDE SEQUENCE</scope>
    <source>
        <strain evidence="1 3">CBS 781.70</strain>
    </source>
</reference>
<evidence type="ECO:0000313" key="3">
    <source>
        <dbReference type="RefSeq" id="XP_033533573.1"/>
    </source>
</evidence>
<organism evidence="1">
    <name type="scientific">Eremomyces bilateralis CBS 781.70</name>
    <dbReference type="NCBI Taxonomy" id="1392243"/>
    <lineage>
        <taxon>Eukaryota</taxon>
        <taxon>Fungi</taxon>
        <taxon>Dikarya</taxon>
        <taxon>Ascomycota</taxon>
        <taxon>Pezizomycotina</taxon>
        <taxon>Dothideomycetes</taxon>
        <taxon>Dothideomycetes incertae sedis</taxon>
        <taxon>Eremomycetales</taxon>
        <taxon>Eremomycetaceae</taxon>
        <taxon>Eremomyces</taxon>
    </lineage>
</organism>
<dbReference type="GeneID" id="54416361"/>
<reference evidence="3" key="3">
    <citation type="submission" date="2025-04" db="UniProtKB">
        <authorList>
            <consortium name="RefSeq"/>
        </authorList>
    </citation>
    <scope>IDENTIFICATION</scope>
    <source>
        <strain evidence="3">CBS 781.70</strain>
    </source>
</reference>
<sequence>MYELRVCDSSIVHSSAGSHHLCASLVIAVPLPVESGPGFPIEAAGLSHARVLILPCFELRTRVPVPWAANSSASLLFEAVSTFNVCAVRSASYPNSKCIIIRWKDRPIGSKWVQYRLETPFRYSSCSAEGIPGSDFDLNADQQALLFKQGPGNKATLRDGKNKKCSILSTN</sequence>
<dbReference type="AlphaFoldDB" id="A0A6G1G1S9"/>
<dbReference type="EMBL" id="ML975159">
    <property type="protein sequence ID" value="KAF1811942.1"/>
    <property type="molecule type" value="Genomic_DNA"/>
</dbReference>
<name>A0A6G1G1S9_9PEZI</name>
<protein>
    <submittedName>
        <fullName evidence="1 3">Uncharacterized protein</fullName>
    </submittedName>
</protein>
<dbReference type="RefSeq" id="XP_033533573.1">
    <property type="nucleotide sequence ID" value="XM_033675791.1"/>
</dbReference>
<proteinExistence type="predicted"/>
<accession>A0A6G1G1S9</accession>
<dbReference type="Proteomes" id="UP000504638">
    <property type="component" value="Unplaced"/>
</dbReference>